<accession>A0A381PZV2</accession>
<evidence type="ECO:0000313" key="1">
    <source>
        <dbReference type="EMBL" id="SUZ72572.1"/>
    </source>
</evidence>
<name>A0A381PZV2_9ZZZZ</name>
<dbReference type="PANTHER" id="PTHR37163">
    <property type="entry name" value="CONSERVED PROTEIN"/>
    <property type="match status" value="1"/>
</dbReference>
<feature type="non-terminal residue" evidence="1">
    <location>
        <position position="1"/>
    </location>
</feature>
<dbReference type="AlphaFoldDB" id="A0A381PZV2"/>
<organism evidence="1">
    <name type="scientific">marine metagenome</name>
    <dbReference type="NCBI Taxonomy" id="408172"/>
    <lineage>
        <taxon>unclassified sequences</taxon>
        <taxon>metagenomes</taxon>
        <taxon>ecological metagenomes</taxon>
    </lineage>
</organism>
<evidence type="ECO:0008006" key="2">
    <source>
        <dbReference type="Google" id="ProtNLM"/>
    </source>
</evidence>
<proteinExistence type="predicted"/>
<gene>
    <name evidence="1" type="ORF">METZ01_LOCUS25426</name>
</gene>
<dbReference type="EMBL" id="UINC01001150">
    <property type="protein sequence ID" value="SUZ72572.1"/>
    <property type="molecule type" value="Genomic_DNA"/>
</dbReference>
<reference evidence="1" key="1">
    <citation type="submission" date="2018-05" db="EMBL/GenBank/DDBJ databases">
        <authorList>
            <person name="Lanie J.A."/>
            <person name="Ng W.-L."/>
            <person name="Kazmierczak K.M."/>
            <person name="Andrzejewski T.M."/>
            <person name="Davidsen T.M."/>
            <person name="Wayne K.J."/>
            <person name="Tettelin H."/>
            <person name="Glass J.I."/>
            <person name="Rusch D."/>
            <person name="Podicherti R."/>
            <person name="Tsui H.-C.T."/>
            <person name="Winkler M.E."/>
        </authorList>
    </citation>
    <scope>NUCLEOTIDE SEQUENCE</scope>
</reference>
<dbReference type="PANTHER" id="PTHR37163:SF1">
    <property type="entry name" value="DUF501 DOMAIN-CONTAINING PROTEIN"/>
    <property type="match status" value="1"/>
</dbReference>
<dbReference type="InterPro" id="IPR007511">
    <property type="entry name" value="DUF501"/>
</dbReference>
<dbReference type="Pfam" id="PF04417">
    <property type="entry name" value="DUF501"/>
    <property type="match status" value="1"/>
</dbReference>
<protein>
    <recommendedName>
        <fullName evidence="2">DUF501 domain-containing protein</fullName>
    </recommendedName>
</protein>
<sequence>VNLDAVRVSPVGLPSEEETGRVAALLGRDPAVAFEIVVTDTGGDPVVIRNGPIMNDGRPMPTRYWLVGRDLSRRVARLEGRGGVRAAEAAVDAGELAATHARYAAERDGEIPEHHVGPRPTGGVGGTRTGVKCLHTHLAYHLAVGQDPVGAWVVNQLEADQGA</sequence>